<evidence type="ECO:0000313" key="3">
    <source>
        <dbReference type="Proteomes" id="UP000008974"/>
    </source>
</evidence>
<dbReference type="Proteomes" id="UP000008974">
    <property type="component" value="Unassembled WGS sequence"/>
</dbReference>
<feature type="compositionally biased region" description="Polar residues" evidence="1">
    <location>
        <begin position="134"/>
        <end position="148"/>
    </location>
</feature>
<feature type="compositionally biased region" description="Basic and acidic residues" evidence="1">
    <location>
        <begin position="343"/>
        <end position="352"/>
    </location>
</feature>
<feature type="compositionally biased region" description="Basic residues" evidence="1">
    <location>
        <begin position="157"/>
        <end position="170"/>
    </location>
</feature>
<dbReference type="OMA" id="IMTNYGL"/>
<protein>
    <submittedName>
        <fullName evidence="2">Uncharacterized protein</fullName>
    </submittedName>
</protein>
<reference evidence="2 3" key="1">
    <citation type="journal article" date="2010" name="BMC Genomics">
        <title>Genome analysis and comparative genomics of a Giardia intestinalis assemblage E isolate.</title>
        <authorList>
            <person name="Jerlstrom-Hultqvist J."/>
            <person name="Franzen O."/>
            <person name="Ankarklev J."/>
            <person name="Xu F."/>
            <person name="Nohynkova E."/>
            <person name="Andersson J.O."/>
            <person name="Svard S.G."/>
            <person name="Andersson B."/>
        </authorList>
    </citation>
    <scope>NUCLEOTIDE SEQUENCE [LARGE SCALE GENOMIC DNA]</scope>
    <source>
        <strain evidence="2 3">P15</strain>
    </source>
</reference>
<accession>E1F397</accession>
<feature type="compositionally biased region" description="Basic residues" evidence="1">
    <location>
        <begin position="61"/>
        <end position="70"/>
    </location>
</feature>
<feature type="region of interest" description="Disordered" evidence="1">
    <location>
        <begin position="339"/>
        <end position="362"/>
    </location>
</feature>
<feature type="compositionally biased region" description="Polar residues" evidence="1">
    <location>
        <begin position="476"/>
        <end position="485"/>
    </location>
</feature>
<organism evidence="2 3">
    <name type="scientific">Giardia intestinalis (strain P15)</name>
    <name type="common">Giardia lamblia</name>
    <dbReference type="NCBI Taxonomy" id="658858"/>
    <lineage>
        <taxon>Eukaryota</taxon>
        <taxon>Metamonada</taxon>
        <taxon>Diplomonadida</taxon>
        <taxon>Hexamitidae</taxon>
        <taxon>Giardiinae</taxon>
        <taxon>Giardia</taxon>
    </lineage>
</organism>
<dbReference type="AlphaFoldDB" id="E1F397"/>
<feature type="compositionally biased region" description="Polar residues" evidence="1">
    <location>
        <begin position="501"/>
        <end position="516"/>
    </location>
</feature>
<evidence type="ECO:0000256" key="1">
    <source>
        <dbReference type="SAM" id="MobiDB-lite"/>
    </source>
</evidence>
<sequence length="767" mass="83841">MPPQFRFIQADPDEFDDLDGFDVDYAGVFNGVTAKYTNVVDDLDSLSLKQGLTPTEMKAPEKHKKRKKRSASSVKPAEEAHTSSPRSNKKDSNRSISAYSQQPEKEIEGRRSVSARSPSPQPKTVIQQIKKEVSASSGMNRDNGTTAIMSIEEKEEKKHRKRKVKKHTVHSYKNEPTPGPLTDQTNVNASLAEGDNKAGVDVSPINTWNPYKQGKTLNLSSAGFAISASPINRSIGSRGSHVEPYASSTPAIPELESFYADLPIELNDPGNNSLAKSIALDLSVMDGAKEISVASELSLHEGLSEHRAGSSTKLSAHSPLSIHSALETKSLTSNIVGLSTPKTKSENNRSVKADNLSIPPNGHTASLSVEVADETTSLKARIKELEDAQKEALLQKIEEEKKSLLLEQSVLVSRLEQERSKIADISHKVIHHSTTTSMIGEPEIDAEKRDGHNHMDQDLVILGPTPGADSNRGDNALTSSSVKQDTFQEVSKVQCSVVANDSRQSSAISNIRSSPGKSGLYPNETTQPIKSKSLHTRKRKKYIRSPSISSPSNESSESSTTSQERYHIHRSRSKGSYRSHRRRSKSEYKYLYASIKEMEARQFELLDRIAELAKETKTVRSIGTDSVPLGASVASSMEHSNPGYAHHGSFPVMTPNFGMMSLPIMPMMPMVSPMCMTSIAGASYPHILPTTPLQGQLFPQYVTPSVPHQSAYPVFPYYNAASQQQVPISNETAALISTVSHVMGTTSVRPSVRDTIKGIMTNYGLQN</sequence>
<feature type="region of interest" description="Disordered" evidence="1">
    <location>
        <begin position="501"/>
        <end position="581"/>
    </location>
</feature>
<feature type="compositionally biased region" description="Polar residues" evidence="1">
    <location>
        <begin position="114"/>
        <end position="127"/>
    </location>
</feature>
<feature type="compositionally biased region" description="Basic residues" evidence="1">
    <location>
        <begin position="532"/>
        <end position="543"/>
    </location>
</feature>
<comment type="caution">
    <text evidence="2">The sequence shown here is derived from an EMBL/GenBank/DDBJ whole genome shotgun (WGS) entry which is preliminary data.</text>
</comment>
<proteinExistence type="predicted"/>
<dbReference type="OrthoDB" id="10259225at2759"/>
<evidence type="ECO:0000313" key="2">
    <source>
        <dbReference type="EMBL" id="EFO63073.1"/>
    </source>
</evidence>
<name>E1F397_GIAIA</name>
<dbReference type="VEuPathDB" id="GiardiaDB:GLP15_1783"/>
<gene>
    <name evidence="2" type="ORF">GLP15_1783</name>
</gene>
<dbReference type="EMBL" id="ACVC01000147">
    <property type="protein sequence ID" value="EFO63073.1"/>
    <property type="molecule type" value="Genomic_DNA"/>
</dbReference>
<feature type="region of interest" description="Disordered" evidence="1">
    <location>
        <begin position="457"/>
        <end position="485"/>
    </location>
</feature>
<feature type="region of interest" description="Disordered" evidence="1">
    <location>
        <begin position="47"/>
        <end position="187"/>
    </location>
</feature>
<feature type="compositionally biased region" description="Low complexity" evidence="1">
    <location>
        <begin position="545"/>
        <end position="562"/>
    </location>
</feature>
<feature type="compositionally biased region" description="Basic residues" evidence="1">
    <location>
        <begin position="567"/>
        <end position="581"/>
    </location>
</feature>